<protein>
    <submittedName>
        <fullName evidence="2">(rape) hypothetical protein</fullName>
    </submittedName>
</protein>
<feature type="region of interest" description="Disordered" evidence="1">
    <location>
        <begin position="154"/>
        <end position="226"/>
    </location>
</feature>
<organism evidence="2">
    <name type="scientific">Brassica napus</name>
    <name type="common">Rape</name>
    <dbReference type="NCBI Taxonomy" id="3708"/>
    <lineage>
        <taxon>Eukaryota</taxon>
        <taxon>Viridiplantae</taxon>
        <taxon>Streptophyta</taxon>
        <taxon>Embryophyta</taxon>
        <taxon>Tracheophyta</taxon>
        <taxon>Spermatophyta</taxon>
        <taxon>Magnoliopsida</taxon>
        <taxon>eudicotyledons</taxon>
        <taxon>Gunneridae</taxon>
        <taxon>Pentapetalae</taxon>
        <taxon>rosids</taxon>
        <taxon>malvids</taxon>
        <taxon>Brassicales</taxon>
        <taxon>Brassicaceae</taxon>
        <taxon>Brassiceae</taxon>
        <taxon>Brassica</taxon>
    </lineage>
</organism>
<dbReference type="Proteomes" id="UP001295469">
    <property type="component" value="Chromosome C02"/>
</dbReference>
<feature type="compositionally biased region" description="Polar residues" evidence="1">
    <location>
        <begin position="216"/>
        <end position="226"/>
    </location>
</feature>
<dbReference type="EMBL" id="HG994366">
    <property type="protein sequence ID" value="CAF1919466.1"/>
    <property type="molecule type" value="Genomic_DNA"/>
</dbReference>
<accession>A0A816KRN4</accession>
<name>A0A816KRN4_BRANA</name>
<dbReference type="AlphaFoldDB" id="A0A816KRN4"/>
<reference evidence="2" key="1">
    <citation type="submission" date="2021-01" db="EMBL/GenBank/DDBJ databases">
        <authorList>
            <consortium name="Genoscope - CEA"/>
            <person name="William W."/>
        </authorList>
    </citation>
    <scope>NUCLEOTIDE SEQUENCE</scope>
</reference>
<feature type="compositionally biased region" description="Basic and acidic residues" evidence="1">
    <location>
        <begin position="171"/>
        <end position="184"/>
    </location>
</feature>
<sequence>RVDRHGRHFGDRVSTRQTRVPPPAPTTNAMNPSKSSWSQKPLYEEPEQYSSPQYTHSRQTNYRETRRGRDLFSQRSQGQWRAKKPTRKHAMIPHYLRDESNPNTPPPNQDFHLNELLSLNPSTTHSPLVMESEVDITPRRTTEGHAKLKSIIISPSLEPEQEAQTQQEPVEQSHEEETLKEFQNKVKRRVRKPTQARLAGNSPNILRGASSKKRNISQIQNSPARG</sequence>
<proteinExistence type="predicted"/>
<evidence type="ECO:0000256" key="1">
    <source>
        <dbReference type="SAM" id="MobiDB-lite"/>
    </source>
</evidence>
<feature type="non-terminal residue" evidence="2">
    <location>
        <position position="1"/>
    </location>
</feature>
<feature type="compositionally biased region" description="Polar residues" evidence="1">
    <location>
        <begin position="48"/>
        <end position="60"/>
    </location>
</feature>
<gene>
    <name evidence="2" type="ORF">DARMORV10_C02P47500.1</name>
</gene>
<feature type="compositionally biased region" description="Basic and acidic residues" evidence="1">
    <location>
        <begin position="61"/>
        <end position="72"/>
    </location>
</feature>
<feature type="non-terminal residue" evidence="2">
    <location>
        <position position="226"/>
    </location>
</feature>
<evidence type="ECO:0000313" key="2">
    <source>
        <dbReference type="EMBL" id="CAF1919466.1"/>
    </source>
</evidence>
<feature type="region of interest" description="Disordered" evidence="1">
    <location>
        <begin position="1"/>
        <end position="88"/>
    </location>
</feature>
<feature type="compositionally biased region" description="Basic and acidic residues" evidence="1">
    <location>
        <begin position="1"/>
        <end position="14"/>
    </location>
</feature>
<feature type="compositionally biased region" description="Basic residues" evidence="1">
    <location>
        <begin position="185"/>
        <end position="194"/>
    </location>
</feature>